<accession>A0A447Y023</accession>
<dbReference type="Proteomes" id="UP000277930">
    <property type="component" value="Chromosome 1"/>
</dbReference>
<dbReference type="Proteomes" id="UP000271797">
    <property type="component" value="Chromosome"/>
</dbReference>
<proteinExistence type="predicted"/>
<dbReference type="EMBL" id="LR134238">
    <property type="protein sequence ID" value="VED13224.1"/>
    <property type="molecule type" value="Genomic_DNA"/>
</dbReference>
<sequence length="92" mass="10225">MPDAVLTPYLAYKVQQIQYITGTARPDKRSASGNFAFVISFSSPDHIRATDNNLLDPFTTQVIFVITAKVDHAFRGDFQNTGRQGAYKLTVV</sequence>
<evidence type="ECO:0000313" key="2">
    <source>
        <dbReference type="EMBL" id="VED36585.1"/>
    </source>
</evidence>
<dbReference type="AlphaFoldDB" id="A0A447Y023"/>
<evidence type="ECO:0000313" key="4">
    <source>
        <dbReference type="Proteomes" id="UP000277930"/>
    </source>
</evidence>
<evidence type="ECO:0000313" key="1">
    <source>
        <dbReference type="EMBL" id="VED13224.1"/>
    </source>
</evidence>
<gene>
    <name evidence="1" type="ORF">NCTC9044_04095</name>
    <name evidence="2" type="ORF">NCTC9702_03872</name>
</gene>
<reference evidence="3 4" key="1">
    <citation type="submission" date="2018-12" db="EMBL/GenBank/DDBJ databases">
        <authorList>
            <consortium name="Pathogen Informatics"/>
        </authorList>
    </citation>
    <scope>NUCLEOTIDE SEQUENCE [LARGE SCALE GENOMIC DNA]</scope>
    <source>
        <strain evidence="1 3">NCTC9044</strain>
        <strain evidence="2 4">NCTC9702</strain>
    </source>
</reference>
<protein>
    <submittedName>
        <fullName evidence="2">Uncharacterized protein</fullName>
    </submittedName>
</protein>
<name>A0A447Y023_ECOLX</name>
<dbReference type="EMBL" id="LR134246">
    <property type="protein sequence ID" value="VED36585.1"/>
    <property type="molecule type" value="Genomic_DNA"/>
</dbReference>
<organism evidence="2 4">
    <name type="scientific">Escherichia coli</name>
    <dbReference type="NCBI Taxonomy" id="562"/>
    <lineage>
        <taxon>Bacteria</taxon>
        <taxon>Pseudomonadati</taxon>
        <taxon>Pseudomonadota</taxon>
        <taxon>Gammaproteobacteria</taxon>
        <taxon>Enterobacterales</taxon>
        <taxon>Enterobacteriaceae</taxon>
        <taxon>Escherichia</taxon>
    </lineage>
</organism>
<evidence type="ECO:0000313" key="3">
    <source>
        <dbReference type="Proteomes" id="UP000271797"/>
    </source>
</evidence>